<dbReference type="EMBL" id="SDEE01000163">
    <property type="protein sequence ID" value="RXW20148.1"/>
    <property type="molecule type" value="Genomic_DNA"/>
</dbReference>
<dbReference type="AlphaFoldDB" id="A0A4V1Q3X9"/>
<protein>
    <recommendedName>
        <fullName evidence="4">C2H2-type domain-containing protein</fullName>
    </recommendedName>
</protein>
<dbReference type="OrthoDB" id="10403510at2759"/>
<dbReference type="Proteomes" id="UP000290288">
    <property type="component" value="Unassembled WGS sequence"/>
</dbReference>
<evidence type="ECO:0000256" key="1">
    <source>
        <dbReference type="SAM" id="SignalP"/>
    </source>
</evidence>
<feature type="signal peptide" evidence="1">
    <location>
        <begin position="1"/>
        <end position="21"/>
    </location>
</feature>
<name>A0A4V1Q3X9_9AGAR</name>
<organism evidence="2 3">
    <name type="scientific">Candolleomyces aberdarensis</name>
    <dbReference type="NCBI Taxonomy" id="2316362"/>
    <lineage>
        <taxon>Eukaryota</taxon>
        <taxon>Fungi</taxon>
        <taxon>Dikarya</taxon>
        <taxon>Basidiomycota</taxon>
        <taxon>Agaricomycotina</taxon>
        <taxon>Agaricomycetes</taxon>
        <taxon>Agaricomycetidae</taxon>
        <taxon>Agaricales</taxon>
        <taxon>Agaricineae</taxon>
        <taxon>Psathyrellaceae</taxon>
        <taxon>Candolleomyces</taxon>
    </lineage>
</organism>
<comment type="caution">
    <text evidence="2">The sequence shown here is derived from an EMBL/GenBank/DDBJ whole genome shotgun (WGS) entry which is preliminary data.</text>
</comment>
<sequence>MRFSLVSLLPVVISLSAFVAAHNDHSFEAREMDTLSARDIEKVYFDNLERRELLSEFTTRELLDELVERAPAGGSYTCPYCGTVFSTAAGASQCASTHNVNLRKASRKK</sequence>
<gene>
    <name evidence="2" type="ORF">EST38_g5694</name>
</gene>
<evidence type="ECO:0000313" key="2">
    <source>
        <dbReference type="EMBL" id="RXW20148.1"/>
    </source>
</evidence>
<keyword evidence="3" id="KW-1185">Reference proteome</keyword>
<reference evidence="2 3" key="1">
    <citation type="submission" date="2019-01" db="EMBL/GenBank/DDBJ databases">
        <title>Draft genome sequence of Psathyrella aberdarensis IHI B618.</title>
        <authorList>
            <person name="Buettner E."/>
            <person name="Kellner H."/>
        </authorList>
    </citation>
    <scope>NUCLEOTIDE SEQUENCE [LARGE SCALE GENOMIC DNA]</scope>
    <source>
        <strain evidence="2 3">IHI B618</strain>
    </source>
</reference>
<accession>A0A4V1Q3X9</accession>
<evidence type="ECO:0008006" key="4">
    <source>
        <dbReference type="Google" id="ProtNLM"/>
    </source>
</evidence>
<proteinExistence type="predicted"/>
<feature type="chain" id="PRO_5020951689" description="C2H2-type domain-containing protein" evidence="1">
    <location>
        <begin position="22"/>
        <end position="109"/>
    </location>
</feature>
<evidence type="ECO:0000313" key="3">
    <source>
        <dbReference type="Proteomes" id="UP000290288"/>
    </source>
</evidence>
<keyword evidence="1" id="KW-0732">Signal</keyword>